<protein>
    <recommendedName>
        <fullName evidence="19">Lysine--tRNA ligase</fullName>
        <ecNumber evidence="19">6.1.1.6</ecNumber>
    </recommendedName>
    <alternativeName>
        <fullName evidence="19">Lysyl-tRNA synthetase</fullName>
        <shortName evidence="19">LysRS</shortName>
    </alternativeName>
</protein>
<dbReference type="NCBIfam" id="NF002821">
    <property type="entry name" value="PRK02983.1"/>
    <property type="match status" value="1"/>
</dbReference>
<dbReference type="PANTHER" id="PTHR42918">
    <property type="entry name" value="LYSYL-TRNA SYNTHETASE"/>
    <property type="match status" value="1"/>
</dbReference>
<comment type="subcellular location">
    <subcellularLocation>
        <location evidence="1">Cell membrane</location>
        <topology evidence="1">Multi-pass membrane protein</topology>
    </subcellularLocation>
    <subcellularLocation>
        <location evidence="19">Cytoplasm</location>
    </subcellularLocation>
</comment>
<comment type="similarity">
    <text evidence="3">In the C-terminal section; belongs to the class-II aminoacyl-tRNA synthetase family.</text>
</comment>
<keyword evidence="6" id="KW-0808">Transferase</keyword>
<keyword evidence="5 19" id="KW-0436">Ligase</keyword>
<feature type="transmembrane region" description="Helical" evidence="20">
    <location>
        <begin position="128"/>
        <end position="151"/>
    </location>
</feature>
<keyword evidence="11 20" id="KW-1133">Transmembrane helix</keyword>
<accession>A0A917WCP7</accession>
<comment type="catalytic activity">
    <reaction evidence="17">
        <text>L-lysyl-tRNA(Lys) + a 1,2-diacyl-sn-glycero-3-phospho-(1'-sn-glycerol) = a 1,2-diacyl-sn-glycero-3-phospho-1'-(3'-O-L-lysyl)-sn-glycerol + tRNA(Lys)</text>
        <dbReference type="Rhea" id="RHEA:10668"/>
        <dbReference type="Rhea" id="RHEA-COMP:9696"/>
        <dbReference type="Rhea" id="RHEA-COMP:9697"/>
        <dbReference type="ChEBI" id="CHEBI:64716"/>
        <dbReference type="ChEBI" id="CHEBI:75792"/>
        <dbReference type="ChEBI" id="CHEBI:78442"/>
        <dbReference type="ChEBI" id="CHEBI:78529"/>
        <dbReference type="EC" id="2.3.2.3"/>
    </reaction>
</comment>
<keyword evidence="19" id="KW-0648">Protein biosynthesis</keyword>
<dbReference type="Gene3D" id="3.30.930.10">
    <property type="entry name" value="Bira Bifunctional Protein, Domain 2"/>
    <property type="match status" value="1"/>
</dbReference>
<dbReference type="HAMAP" id="MF_00252">
    <property type="entry name" value="Lys_tRNA_synth_class2"/>
    <property type="match status" value="1"/>
</dbReference>
<evidence type="ECO:0000256" key="4">
    <source>
        <dbReference type="ARBA" id="ARBA00022475"/>
    </source>
</evidence>
<dbReference type="InterPro" id="IPR002313">
    <property type="entry name" value="Lys-tRNA-ligase_II"/>
</dbReference>
<evidence type="ECO:0000256" key="15">
    <source>
        <dbReference type="ARBA" id="ARBA00023268"/>
    </source>
</evidence>
<comment type="function">
    <text evidence="16">Catalyzes the production of L-lysyl-tRNA(Lys)transfer and the transfer of a lysyl group from L-lysyl-tRNA(Lys) to membrane-bound phosphatidylglycerol (PG), which produces lysylphosphatidylglycerol (LPG), one of the components of the bacterial membrane with a positive net charge. LPG synthesis contributes to the resistance to cationic antimicrobial peptides (CAMPs) and likely protects M.tuberculosis against the CAMPs produced by competiting microorganisms (bacteriocins). In fact, the modification of anionic phosphatidylglycerol with positively charged L-lysine results in repulsion of the peptides.</text>
</comment>
<evidence type="ECO:0000256" key="11">
    <source>
        <dbReference type="ARBA" id="ARBA00022989"/>
    </source>
</evidence>
<dbReference type="InterPro" id="IPR045864">
    <property type="entry name" value="aa-tRNA-synth_II/BPL/LPL"/>
</dbReference>
<dbReference type="InterPro" id="IPR012340">
    <property type="entry name" value="NA-bd_OB-fold"/>
</dbReference>
<evidence type="ECO:0000256" key="13">
    <source>
        <dbReference type="ARBA" id="ARBA00023146"/>
    </source>
</evidence>
<feature type="binding site" evidence="19">
    <location>
        <position position="1018"/>
    </location>
    <ligand>
        <name>Mg(2+)</name>
        <dbReference type="ChEBI" id="CHEBI:18420"/>
        <label>2</label>
    </ligand>
</feature>
<dbReference type="Pfam" id="PF16995">
    <property type="entry name" value="tRNA-synt_2_TM"/>
    <property type="match status" value="1"/>
</dbReference>
<keyword evidence="8 19" id="KW-0479">Metal-binding</keyword>
<evidence type="ECO:0000256" key="8">
    <source>
        <dbReference type="ARBA" id="ARBA00022723"/>
    </source>
</evidence>
<reference evidence="22" key="1">
    <citation type="journal article" date="2014" name="Int. J. Syst. Evol. Microbiol.">
        <title>Complete genome sequence of Corynebacterium casei LMG S-19264T (=DSM 44701T), isolated from a smear-ripened cheese.</title>
        <authorList>
            <consortium name="US DOE Joint Genome Institute (JGI-PGF)"/>
            <person name="Walter F."/>
            <person name="Albersmeier A."/>
            <person name="Kalinowski J."/>
            <person name="Ruckert C."/>
        </authorList>
    </citation>
    <scope>NUCLEOTIDE SEQUENCE</scope>
    <source>
        <strain evidence="22">CGMCC 4.7308</strain>
    </source>
</reference>
<keyword evidence="4" id="KW-1003">Cell membrane</keyword>
<evidence type="ECO:0000256" key="12">
    <source>
        <dbReference type="ARBA" id="ARBA00023098"/>
    </source>
</evidence>
<comment type="subunit">
    <text evidence="19">Homodimer.</text>
</comment>
<comment type="similarity">
    <text evidence="2">In the N-terminal section; belongs to the LPG synthetase family.</text>
</comment>
<proteinExistence type="inferred from homology"/>
<evidence type="ECO:0000313" key="22">
    <source>
        <dbReference type="EMBL" id="GGL92085.1"/>
    </source>
</evidence>
<dbReference type="AlphaFoldDB" id="A0A917WCP7"/>
<evidence type="ECO:0000256" key="9">
    <source>
        <dbReference type="ARBA" id="ARBA00022741"/>
    </source>
</evidence>
<dbReference type="GO" id="GO:0000287">
    <property type="term" value="F:magnesium ion binding"/>
    <property type="evidence" value="ECO:0007669"/>
    <property type="project" value="UniProtKB-UniRule"/>
</dbReference>
<keyword evidence="23" id="KW-1185">Reference proteome</keyword>
<dbReference type="GO" id="GO:0005829">
    <property type="term" value="C:cytosol"/>
    <property type="evidence" value="ECO:0007669"/>
    <property type="project" value="TreeGrafter"/>
</dbReference>
<dbReference type="GO" id="GO:0005524">
    <property type="term" value="F:ATP binding"/>
    <property type="evidence" value="ECO:0007669"/>
    <property type="project" value="UniProtKB-UniRule"/>
</dbReference>
<evidence type="ECO:0000259" key="21">
    <source>
        <dbReference type="PROSITE" id="PS50862"/>
    </source>
</evidence>
<comment type="caution">
    <text evidence="22">The sequence shown here is derived from an EMBL/GenBank/DDBJ whole genome shotgun (WGS) entry which is preliminary data.</text>
</comment>
<dbReference type="PRINTS" id="PR00982">
    <property type="entry name" value="TRNASYNTHLYS"/>
</dbReference>
<evidence type="ECO:0000256" key="3">
    <source>
        <dbReference type="ARBA" id="ARBA00009968"/>
    </source>
</evidence>
<dbReference type="PROSITE" id="PS50862">
    <property type="entry name" value="AA_TRNA_LIGASE_II"/>
    <property type="match status" value="1"/>
</dbReference>
<evidence type="ECO:0000256" key="20">
    <source>
        <dbReference type="SAM" id="Phobius"/>
    </source>
</evidence>
<dbReference type="GO" id="GO:0005886">
    <property type="term" value="C:plasma membrane"/>
    <property type="evidence" value="ECO:0007669"/>
    <property type="project" value="UniProtKB-SubCell"/>
</dbReference>
<dbReference type="InterPro" id="IPR004364">
    <property type="entry name" value="Aa-tRNA-synt_II"/>
</dbReference>
<evidence type="ECO:0000256" key="7">
    <source>
        <dbReference type="ARBA" id="ARBA00022692"/>
    </source>
</evidence>
<sequence length="1101" mass="118816">MRDVATQVRRHPVGSAERVARWTVVVYVVASLFTVLDLPHRIGAREFDPLDAVADTLNLPVLHNVLGVLIMFLLTGALVRRKRFALWIVLATQLLGVVWALVVLARAATGHWFWFPRPAPSPSVGDAVLTYLGGVVGAVLAVVLWSARSAFPARRSPGSRRAALLVLLAGGALSVGVAIAVTQWQLPDVRHPWVRVVEAVRAALGLDSLLPRPAGAPRLPPWAVSLTSTLSALVLIAAVAVFLRSGRAPAAGDAGTELAVRRLLATSRHQDSLGYFATRRDKSVLFAPDGRAAVSYRVLASVCLASADPLGDPRDWPAAIREWLQQARRYGWVPAAISVGREAAQAYVAAGFRAIPLGDEAILDLPSFSLAGPRMKPVRQAVHRIERAGFTVSIRRHRDVDPAELAQLAELADRWRGDAPERGFSMALSRLGDPVDGDCLMVVGHRADGRPAGVLSFVPWGPSAVSLDLMRRAPDAPNGLLEAMVVALVQRHVDVGVRRVSLNFAMFRGVFAAAEELGAGPVVRLNNAVLGVFSRFFQLESLYRSNAKYRPSWVPRYLCIDSPLSLPRVAVAAGMAEGFLPAGGAAAAPVSEGALIAAVAELAARTAVSAAPVRRLRDQERIRRQHLARLREAGMDPYPVAVPRTADLAELRHRPHGSPVSAVGRVEAVRDLGGVLFADLRDGDARLQLVLDRALTGPDSMGLWRRGVDRGDIVSATGVVGASRTGEPSLLVDRWGTAAKSLRPLPPARQGLRDPETRLRDRSADLLVNRDAARMIRRRSTAVAALRDAFRSRGFDEVETPILNAVHGGASAAPFRTHINAYHRDLSLRIAPELYLKRLVVGGSGPVFEIGRNFRNEGADGTHNPEFTSVEAYLPFADYLRMRDITADVVREVAEAVNGAPVAIRTGPAGERTTVDLSGPWRTQTVHRAVGLACGCDVTVETPVAALQDLARRRGVAVSERASAGELVTALYEHLVEPATWEPTFFTDFPVETSPLTRTHRRDARLAERWDLVAFGMEIGTAYSELTDPVEQRARLTAQSLRAAAGDEEAMELDEDFLAALELGMPPTGGLGLGVDRIVMMLTGSTIREVLAFPFVRPVPS</sequence>
<feature type="transmembrane region" description="Helical" evidence="20">
    <location>
        <begin position="163"/>
        <end position="186"/>
    </location>
</feature>
<feature type="binding site" evidence="19">
    <location>
        <position position="1011"/>
    </location>
    <ligand>
        <name>Mg(2+)</name>
        <dbReference type="ChEBI" id="CHEBI:18420"/>
        <label>1</label>
    </ligand>
</feature>
<dbReference type="NCBIfam" id="NF001756">
    <property type="entry name" value="PRK00484.1"/>
    <property type="match status" value="1"/>
</dbReference>
<name>A0A917WCP7_9ACTN</name>
<feature type="binding site" evidence="19">
    <location>
        <position position="1018"/>
    </location>
    <ligand>
        <name>Mg(2+)</name>
        <dbReference type="ChEBI" id="CHEBI:18420"/>
        <label>1</label>
    </ligand>
</feature>
<evidence type="ECO:0000256" key="1">
    <source>
        <dbReference type="ARBA" id="ARBA00004651"/>
    </source>
</evidence>
<dbReference type="InterPro" id="IPR031553">
    <property type="entry name" value="tRNA-synt_2_TM"/>
</dbReference>
<keyword evidence="7 20" id="KW-0812">Transmembrane</keyword>
<keyword evidence="13 19" id="KW-0030">Aminoacyl-tRNA synthetase</keyword>
<evidence type="ECO:0000256" key="18">
    <source>
        <dbReference type="ARBA" id="ARBA00048573"/>
    </source>
</evidence>
<dbReference type="InterPro" id="IPR004365">
    <property type="entry name" value="NA-bd_OB_tRNA"/>
</dbReference>
<organism evidence="22 23">
    <name type="scientific">Nakamurella endophytica</name>
    <dbReference type="NCBI Taxonomy" id="1748367"/>
    <lineage>
        <taxon>Bacteria</taxon>
        <taxon>Bacillati</taxon>
        <taxon>Actinomycetota</taxon>
        <taxon>Actinomycetes</taxon>
        <taxon>Nakamurellales</taxon>
        <taxon>Nakamurellaceae</taxon>
        <taxon>Nakamurella</taxon>
    </lineage>
</organism>
<keyword evidence="20" id="KW-0472">Membrane</keyword>
<evidence type="ECO:0000313" key="23">
    <source>
        <dbReference type="Proteomes" id="UP000655208"/>
    </source>
</evidence>
<dbReference type="PANTHER" id="PTHR42918:SF15">
    <property type="entry name" value="LYSINE--TRNA LIGASE, CHLOROPLASTIC_MITOCHONDRIAL"/>
    <property type="match status" value="1"/>
</dbReference>
<dbReference type="Pfam" id="PF01336">
    <property type="entry name" value="tRNA_anti-codon"/>
    <property type="match status" value="1"/>
</dbReference>
<dbReference type="SUPFAM" id="SSF50249">
    <property type="entry name" value="Nucleic acid-binding proteins"/>
    <property type="match status" value="1"/>
</dbReference>
<dbReference type="SUPFAM" id="SSF55681">
    <property type="entry name" value="Class II aaRS and biotin synthetases"/>
    <property type="match status" value="1"/>
</dbReference>
<keyword evidence="19" id="KW-0460">Magnesium</keyword>
<keyword evidence="10 19" id="KW-0067">ATP-binding</keyword>
<evidence type="ECO:0000256" key="10">
    <source>
        <dbReference type="ARBA" id="ARBA00022840"/>
    </source>
</evidence>
<comment type="similarity">
    <text evidence="19">Belongs to the class-II aminoacyl-tRNA synthetase family.</text>
</comment>
<keyword evidence="19" id="KW-0963">Cytoplasm</keyword>
<evidence type="ECO:0000256" key="6">
    <source>
        <dbReference type="ARBA" id="ARBA00022679"/>
    </source>
</evidence>
<feature type="domain" description="Aminoacyl-transfer RNA synthetases class-II family profile" evidence="21">
    <location>
        <begin position="784"/>
        <end position="1098"/>
    </location>
</feature>
<keyword evidence="14" id="KW-0046">Antibiotic resistance</keyword>
<evidence type="ECO:0000256" key="14">
    <source>
        <dbReference type="ARBA" id="ARBA00023251"/>
    </source>
</evidence>
<comment type="cofactor">
    <cofactor evidence="19">
        <name>Mg(2+)</name>
        <dbReference type="ChEBI" id="CHEBI:18420"/>
    </cofactor>
    <text evidence="19">Binds 3 Mg(2+) ions per subunit.</text>
</comment>
<feature type="transmembrane region" description="Helical" evidence="20">
    <location>
        <begin position="86"/>
        <end position="108"/>
    </location>
</feature>
<keyword evidence="15" id="KW-0511">Multifunctional enzyme</keyword>
<dbReference type="Proteomes" id="UP000655208">
    <property type="component" value="Unassembled WGS sequence"/>
</dbReference>
<dbReference type="CDD" id="cd04322">
    <property type="entry name" value="LysRS_N"/>
    <property type="match status" value="1"/>
</dbReference>
<dbReference type="InterPro" id="IPR044136">
    <property type="entry name" value="Lys-tRNA-ligase_II_N"/>
</dbReference>
<dbReference type="Pfam" id="PF09924">
    <property type="entry name" value="LPG_synthase_C"/>
    <property type="match status" value="1"/>
</dbReference>
<dbReference type="EMBL" id="BMNA01000002">
    <property type="protein sequence ID" value="GGL92085.1"/>
    <property type="molecule type" value="Genomic_DNA"/>
</dbReference>
<evidence type="ECO:0000256" key="17">
    <source>
        <dbReference type="ARBA" id="ARBA00047540"/>
    </source>
</evidence>
<evidence type="ECO:0000256" key="2">
    <source>
        <dbReference type="ARBA" id="ARBA00005270"/>
    </source>
</evidence>
<dbReference type="GO" id="GO:0004824">
    <property type="term" value="F:lysine-tRNA ligase activity"/>
    <property type="evidence" value="ECO:0007669"/>
    <property type="project" value="UniProtKB-UniRule"/>
</dbReference>
<dbReference type="Pfam" id="PF00152">
    <property type="entry name" value="tRNA-synt_2"/>
    <property type="match status" value="1"/>
</dbReference>
<dbReference type="GO" id="GO:0006629">
    <property type="term" value="P:lipid metabolic process"/>
    <property type="evidence" value="ECO:0007669"/>
    <property type="project" value="UniProtKB-KW"/>
</dbReference>
<evidence type="ECO:0000256" key="19">
    <source>
        <dbReference type="HAMAP-Rule" id="MF_00252"/>
    </source>
</evidence>
<evidence type="ECO:0000256" key="5">
    <source>
        <dbReference type="ARBA" id="ARBA00022598"/>
    </source>
</evidence>
<dbReference type="GO" id="GO:0006430">
    <property type="term" value="P:lysyl-tRNA aminoacylation"/>
    <property type="evidence" value="ECO:0007669"/>
    <property type="project" value="UniProtKB-UniRule"/>
</dbReference>
<keyword evidence="12" id="KW-0443">Lipid metabolism</keyword>
<dbReference type="GO" id="GO:0050071">
    <property type="term" value="F:phosphatidylglycerol lysyltransferase activity"/>
    <property type="evidence" value="ECO:0007669"/>
    <property type="project" value="UniProtKB-EC"/>
</dbReference>
<feature type="transmembrane region" description="Helical" evidence="20">
    <location>
        <begin position="20"/>
        <end position="39"/>
    </location>
</feature>
<dbReference type="InterPro" id="IPR006195">
    <property type="entry name" value="aa-tRNA-synth_II"/>
</dbReference>
<dbReference type="InterPro" id="IPR018149">
    <property type="entry name" value="Lys-tRNA-synth_II_C"/>
</dbReference>
<gene>
    <name evidence="19 22" type="primary">lysS</name>
    <name evidence="22" type="ORF">GCM10011594_09790</name>
</gene>
<dbReference type="GO" id="GO:0046677">
    <property type="term" value="P:response to antibiotic"/>
    <property type="evidence" value="ECO:0007669"/>
    <property type="project" value="UniProtKB-KW"/>
</dbReference>
<reference evidence="22" key="2">
    <citation type="submission" date="2020-09" db="EMBL/GenBank/DDBJ databases">
        <authorList>
            <person name="Sun Q."/>
            <person name="Zhou Y."/>
        </authorList>
    </citation>
    <scope>NUCLEOTIDE SEQUENCE</scope>
    <source>
        <strain evidence="22">CGMCC 4.7308</strain>
    </source>
</reference>
<dbReference type="GO" id="GO:0000049">
    <property type="term" value="F:tRNA binding"/>
    <property type="evidence" value="ECO:0007669"/>
    <property type="project" value="TreeGrafter"/>
</dbReference>
<dbReference type="EC" id="6.1.1.6" evidence="19"/>
<feature type="transmembrane region" description="Helical" evidence="20">
    <location>
        <begin position="59"/>
        <end position="79"/>
    </location>
</feature>
<comment type="catalytic activity">
    <reaction evidence="18 19">
        <text>tRNA(Lys) + L-lysine + ATP = L-lysyl-tRNA(Lys) + AMP + diphosphate</text>
        <dbReference type="Rhea" id="RHEA:20792"/>
        <dbReference type="Rhea" id="RHEA-COMP:9696"/>
        <dbReference type="Rhea" id="RHEA-COMP:9697"/>
        <dbReference type="ChEBI" id="CHEBI:30616"/>
        <dbReference type="ChEBI" id="CHEBI:32551"/>
        <dbReference type="ChEBI" id="CHEBI:33019"/>
        <dbReference type="ChEBI" id="CHEBI:78442"/>
        <dbReference type="ChEBI" id="CHEBI:78529"/>
        <dbReference type="ChEBI" id="CHEBI:456215"/>
        <dbReference type="EC" id="6.1.1.6"/>
    </reaction>
</comment>
<keyword evidence="9 19" id="KW-0547">Nucleotide-binding</keyword>
<dbReference type="InterPro" id="IPR024320">
    <property type="entry name" value="LPG_synthase_C"/>
</dbReference>
<dbReference type="Gene3D" id="2.40.50.140">
    <property type="entry name" value="Nucleic acid-binding proteins"/>
    <property type="match status" value="1"/>
</dbReference>
<evidence type="ECO:0000256" key="16">
    <source>
        <dbReference type="ARBA" id="ARBA00024681"/>
    </source>
</evidence>